<accession>A0ABT8GCY1</accession>
<feature type="transmembrane region" description="Helical" evidence="1">
    <location>
        <begin position="106"/>
        <end position="125"/>
    </location>
</feature>
<evidence type="ECO:0000313" key="3">
    <source>
        <dbReference type="Proteomes" id="UP001172728"/>
    </source>
</evidence>
<dbReference type="RefSeq" id="WP_301135594.1">
    <property type="nucleotide sequence ID" value="NZ_JAUHPW010000012.1"/>
</dbReference>
<dbReference type="Proteomes" id="UP001172728">
    <property type="component" value="Unassembled WGS sequence"/>
</dbReference>
<proteinExistence type="predicted"/>
<keyword evidence="1" id="KW-1133">Transmembrane helix</keyword>
<protein>
    <submittedName>
        <fullName evidence="2">Uncharacterized protein</fullName>
    </submittedName>
</protein>
<comment type="caution">
    <text evidence="2">The sequence shown here is derived from an EMBL/GenBank/DDBJ whole genome shotgun (WGS) entry which is preliminary data.</text>
</comment>
<feature type="transmembrane region" description="Helical" evidence="1">
    <location>
        <begin position="61"/>
        <end position="86"/>
    </location>
</feature>
<evidence type="ECO:0000256" key="1">
    <source>
        <dbReference type="SAM" id="Phobius"/>
    </source>
</evidence>
<dbReference type="EMBL" id="JAUHPW010000012">
    <property type="protein sequence ID" value="MDN4476827.1"/>
    <property type="molecule type" value="Genomic_DNA"/>
</dbReference>
<keyword evidence="3" id="KW-1185">Reference proteome</keyword>
<feature type="transmembrane region" description="Helical" evidence="1">
    <location>
        <begin position="166"/>
        <end position="189"/>
    </location>
</feature>
<feature type="transmembrane region" description="Helical" evidence="1">
    <location>
        <begin position="131"/>
        <end position="154"/>
    </location>
</feature>
<organism evidence="2 3">
    <name type="scientific">Demequina litoralis</name>
    <dbReference type="NCBI Taxonomy" id="3051660"/>
    <lineage>
        <taxon>Bacteria</taxon>
        <taxon>Bacillati</taxon>
        <taxon>Actinomycetota</taxon>
        <taxon>Actinomycetes</taxon>
        <taxon>Micrococcales</taxon>
        <taxon>Demequinaceae</taxon>
        <taxon>Demequina</taxon>
    </lineage>
</organism>
<sequence length="191" mass="19033">MSSTDAPLAPPPTTPVRGALAAWLATAIGIPLYAVVALALASAAAPLARALAPDRNTVEDLGMFLGVAVTNVAVALVGIPVVAHTLGRVMFSRTSRAPDRAAARGFVVMGALLAAPLVVFIAYAQPLHAVGGLYAALAVGVPCGVTAGLTRALMPWVAATPVRRGLAAAAGGAGVLGVAYWSTVVLFGFSV</sequence>
<feature type="transmembrane region" description="Helical" evidence="1">
    <location>
        <begin position="20"/>
        <end position="41"/>
    </location>
</feature>
<name>A0ABT8GCY1_9MICO</name>
<keyword evidence="1" id="KW-0472">Membrane</keyword>
<evidence type="ECO:0000313" key="2">
    <source>
        <dbReference type="EMBL" id="MDN4476827.1"/>
    </source>
</evidence>
<keyword evidence="1" id="KW-0812">Transmembrane</keyword>
<gene>
    <name evidence="2" type="ORF">QQX09_13285</name>
</gene>
<reference evidence="2" key="1">
    <citation type="submission" date="2023-06" db="EMBL/GenBank/DDBJ databases">
        <title>Sysu t00192.</title>
        <authorList>
            <person name="Gao L."/>
            <person name="Fang B.-Z."/>
            <person name="Li W.-J."/>
        </authorList>
    </citation>
    <scope>NUCLEOTIDE SEQUENCE</scope>
    <source>
        <strain evidence="2">SYSU T00192</strain>
    </source>
</reference>